<evidence type="ECO:0000256" key="6">
    <source>
        <dbReference type="ARBA" id="ARBA00023277"/>
    </source>
</evidence>
<dbReference type="Proteomes" id="UP000198406">
    <property type="component" value="Unassembled WGS sequence"/>
</dbReference>
<protein>
    <recommendedName>
        <fullName evidence="3">beta-glucosidase</fullName>
        <ecNumber evidence="3">3.2.1.21</ecNumber>
    </recommendedName>
</protein>
<keyword evidence="4 11" id="KW-0378">Hydrolase</keyword>
<evidence type="ECO:0000256" key="8">
    <source>
        <dbReference type="ARBA" id="ARBA00023326"/>
    </source>
</evidence>
<accession>A0A1Z5KJ13</accession>
<evidence type="ECO:0000256" key="10">
    <source>
        <dbReference type="PIRSR" id="PIRSR617736-2"/>
    </source>
</evidence>
<feature type="binding site" evidence="10">
    <location>
        <position position="415"/>
    </location>
    <ligand>
        <name>substrate</name>
    </ligand>
</feature>
<reference evidence="11 12" key="1">
    <citation type="journal article" date="2015" name="Plant Cell">
        <title>Oil accumulation by the oleaginous diatom Fistulifera solaris as revealed by the genome and transcriptome.</title>
        <authorList>
            <person name="Tanaka T."/>
            <person name="Maeda Y."/>
            <person name="Veluchamy A."/>
            <person name="Tanaka M."/>
            <person name="Abida H."/>
            <person name="Marechal E."/>
            <person name="Bowler C."/>
            <person name="Muto M."/>
            <person name="Sunaga Y."/>
            <person name="Tanaka M."/>
            <person name="Yoshino T."/>
            <person name="Taniguchi T."/>
            <person name="Fukuda Y."/>
            <person name="Nemoto M."/>
            <person name="Matsumoto M."/>
            <person name="Wong P.S."/>
            <person name="Aburatani S."/>
            <person name="Fujibuchi W."/>
        </authorList>
    </citation>
    <scope>NUCLEOTIDE SEQUENCE [LARGE SCALE GENOMIC DNA]</scope>
    <source>
        <strain evidence="11 12">JPCC DA0580</strain>
    </source>
</reference>
<dbReference type="NCBIfam" id="TIGR03356">
    <property type="entry name" value="BGL"/>
    <property type="match status" value="1"/>
</dbReference>
<feature type="binding site" evidence="10">
    <location>
        <position position="119"/>
    </location>
    <ligand>
        <name>substrate</name>
    </ligand>
</feature>
<dbReference type="PRINTS" id="PR00131">
    <property type="entry name" value="GLHYDRLASE1"/>
</dbReference>
<evidence type="ECO:0000256" key="7">
    <source>
        <dbReference type="ARBA" id="ARBA00023295"/>
    </source>
</evidence>
<name>A0A1Z5KJ13_FISSO</name>
<organism evidence="11 12">
    <name type="scientific">Fistulifera solaris</name>
    <name type="common">Oleaginous diatom</name>
    <dbReference type="NCBI Taxonomy" id="1519565"/>
    <lineage>
        <taxon>Eukaryota</taxon>
        <taxon>Sar</taxon>
        <taxon>Stramenopiles</taxon>
        <taxon>Ochrophyta</taxon>
        <taxon>Bacillariophyta</taxon>
        <taxon>Bacillariophyceae</taxon>
        <taxon>Bacillariophycidae</taxon>
        <taxon>Naviculales</taxon>
        <taxon>Naviculaceae</taxon>
        <taxon>Fistulifera</taxon>
    </lineage>
</organism>
<dbReference type="GO" id="GO:0008422">
    <property type="term" value="F:beta-glucosidase activity"/>
    <property type="evidence" value="ECO:0007669"/>
    <property type="project" value="UniProtKB-EC"/>
</dbReference>
<feature type="active site" description="Nucleophile" evidence="9">
    <location>
        <position position="368"/>
    </location>
</feature>
<dbReference type="Pfam" id="PF00232">
    <property type="entry name" value="Glyco_hydro_1"/>
    <property type="match status" value="1"/>
</dbReference>
<comment type="similarity">
    <text evidence="2">Belongs to the glycosyl hydrolase 1 family.</text>
</comment>
<dbReference type="EMBL" id="BDSP01000240">
    <property type="protein sequence ID" value="GAX26284.1"/>
    <property type="molecule type" value="Genomic_DNA"/>
</dbReference>
<evidence type="ECO:0000313" key="11">
    <source>
        <dbReference type="EMBL" id="GAX26284.1"/>
    </source>
</evidence>
<dbReference type="GO" id="GO:0030245">
    <property type="term" value="P:cellulose catabolic process"/>
    <property type="evidence" value="ECO:0007669"/>
    <property type="project" value="UniProtKB-KW"/>
</dbReference>
<evidence type="ECO:0000256" key="2">
    <source>
        <dbReference type="ARBA" id="ARBA00010838"/>
    </source>
</evidence>
<evidence type="ECO:0000256" key="9">
    <source>
        <dbReference type="PIRSR" id="PIRSR617736-1"/>
    </source>
</evidence>
<feature type="binding site" evidence="10">
    <location>
        <position position="18"/>
    </location>
    <ligand>
        <name>substrate</name>
    </ligand>
</feature>
<feature type="binding site" evidence="10">
    <location>
        <position position="296"/>
    </location>
    <ligand>
        <name>substrate</name>
    </ligand>
</feature>
<dbReference type="Gene3D" id="3.20.20.80">
    <property type="entry name" value="Glycosidases"/>
    <property type="match status" value="1"/>
</dbReference>
<keyword evidence="5" id="KW-0136">Cellulose degradation</keyword>
<dbReference type="InterPro" id="IPR033132">
    <property type="entry name" value="GH_1_N_CS"/>
</dbReference>
<evidence type="ECO:0000256" key="5">
    <source>
        <dbReference type="ARBA" id="ARBA00023001"/>
    </source>
</evidence>
<dbReference type="AlphaFoldDB" id="A0A1Z5KJ13"/>
<evidence type="ECO:0000256" key="3">
    <source>
        <dbReference type="ARBA" id="ARBA00012744"/>
    </source>
</evidence>
<gene>
    <name evidence="11" type="ORF">FisN_16Lh115</name>
</gene>
<dbReference type="PROSITE" id="PS00653">
    <property type="entry name" value="GLYCOSYL_HYDROL_F1_2"/>
    <property type="match status" value="1"/>
</dbReference>
<dbReference type="PANTHER" id="PTHR10353:SF36">
    <property type="entry name" value="LP05116P"/>
    <property type="match status" value="1"/>
</dbReference>
<keyword evidence="8" id="KW-0624">Polysaccharide degradation</keyword>
<keyword evidence="12" id="KW-1185">Reference proteome</keyword>
<dbReference type="PANTHER" id="PTHR10353">
    <property type="entry name" value="GLYCOSYL HYDROLASE"/>
    <property type="match status" value="1"/>
</dbReference>
<keyword evidence="6" id="KW-0119">Carbohydrate metabolism</keyword>
<dbReference type="InterPro" id="IPR017853">
    <property type="entry name" value="GH"/>
</dbReference>
<evidence type="ECO:0000256" key="1">
    <source>
        <dbReference type="ARBA" id="ARBA00000448"/>
    </source>
</evidence>
<comment type="caution">
    <text evidence="11">The sequence shown here is derived from an EMBL/GenBank/DDBJ whole genome shotgun (WGS) entry which is preliminary data.</text>
</comment>
<comment type="catalytic activity">
    <reaction evidence="1">
        <text>Hydrolysis of terminal, non-reducing beta-D-glucosyl residues with release of beta-D-glucose.</text>
        <dbReference type="EC" id="3.2.1.21"/>
    </reaction>
</comment>
<dbReference type="InterPro" id="IPR001360">
    <property type="entry name" value="Glyco_hydro_1"/>
</dbReference>
<dbReference type="EC" id="3.2.1.21" evidence="3"/>
<feature type="active site" description="Proton donor" evidence="9">
    <location>
        <position position="165"/>
    </location>
</feature>
<keyword evidence="7 11" id="KW-0326">Glycosidase</keyword>
<dbReference type="InParanoid" id="A0A1Z5KJ13"/>
<feature type="binding site" evidence="10">
    <location>
        <position position="164"/>
    </location>
    <ligand>
        <name>substrate</name>
    </ligand>
</feature>
<evidence type="ECO:0000256" key="4">
    <source>
        <dbReference type="ARBA" id="ARBA00022801"/>
    </source>
</evidence>
<dbReference type="InterPro" id="IPR017736">
    <property type="entry name" value="Glyco_hydro_1_beta-glucosidase"/>
</dbReference>
<proteinExistence type="inferred from homology"/>
<evidence type="ECO:0000313" key="12">
    <source>
        <dbReference type="Proteomes" id="UP000198406"/>
    </source>
</evidence>
<sequence length="463" mass="52961">MRKFPLNFLWGTATAAYQIEGAARLEGRGPSIWDAFSHIPGKIHDGHTGDVACDHYHRYEEDIALLKDMGVNCYRFSISWSRILPQGRGQVNEKGVAFYNKLIDLLIENDIEPWVTIYHWDLPLALQIEMDGLMNPAIATCFADFARICFARFGDRIRHWITLNEPWCCALLGHGSGDFAPGRESETEPYLVAHNLLRAHAYMVDVYRREFQSTQRGVIGITNNSNWYRPLTDSEEDRAASERALDFTLGWFVEPIYCGCYPQTMRDRIGSKLPEFTEDDRALLRGSSDFFGLNHYSTNLAAEPPSSGIMEKKARIGGGIMGEHGVDLTDDPSWKQTDMGWNIVPWGLRELLCWISTRYGHPPIYVTENGCAMPGEGDREVALNDTGRVEFFKEYLGACHEAIERGADLRGYMSWGMMDNFEWEYGESKRFGLIWVDFENQDRYPKASYHWYSNVCKNNGLED</sequence>
<dbReference type="FunFam" id="3.20.20.80:FF:000011">
    <property type="entry name" value="Cytosolic beta-glucosidase"/>
    <property type="match status" value="1"/>
</dbReference>
<dbReference type="SUPFAM" id="SSF51445">
    <property type="entry name" value="(Trans)glycosidases"/>
    <property type="match status" value="1"/>
</dbReference>
<dbReference type="OrthoDB" id="65569at2759"/>
<feature type="binding site" evidence="10">
    <location>
        <begin position="422"/>
        <end position="423"/>
    </location>
    <ligand>
        <name>substrate</name>
    </ligand>
</feature>